<dbReference type="InterPro" id="IPR050263">
    <property type="entry name" value="Bact_Fimbrial_Adh_Pro"/>
</dbReference>
<dbReference type="GO" id="GO:0043709">
    <property type="term" value="P:cell adhesion involved in single-species biofilm formation"/>
    <property type="evidence" value="ECO:0007669"/>
    <property type="project" value="TreeGrafter"/>
</dbReference>
<dbReference type="PANTHER" id="PTHR33420:SF12">
    <property type="entry name" value="FIMBRIN-LIKE PROTEIN FIMI-RELATED"/>
    <property type="match status" value="1"/>
</dbReference>
<organism evidence="2 3">
    <name type="scientific">Serratia quinivorans</name>
    <dbReference type="NCBI Taxonomy" id="137545"/>
    <lineage>
        <taxon>Bacteria</taxon>
        <taxon>Pseudomonadati</taxon>
        <taxon>Pseudomonadota</taxon>
        <taxon>Gammaproteobacteria</taxon>
        <taxon>Enterobacterales</taxon>
        <taxon>Yersiniaceae</taxon>
        <taxon>Serratia</taxon>
    </lineage>
</organism>
<dbReference type="InterPro" id="IPR036937">
    <property type="entry name" value="Adhesion_dom_fimbrial_sf"/>
</dbReference>
<dbReference type="EMBL" id="UGYN01000002">
    <property type="protein sequence ID" value="SUI48104.1"/>
    <property type="molecule type" value="Genomic_DNA"/>
</dbReference>
<name>A0A379YPM8_9GAMM</name>
<dbReference type="PANTHER" id="PTHR33420">
    <property type="entry name" value="FIMBRIAL SUBUNIT ELFA-RELATED"/>
    <property type="match status" value="1"/>
</dbReference>
<sequence>MHSQRGKRILRRAVLVNLLLCSSLAHAANQGRGEVTVNGRIIASACAIDTESLDQTITLATLPVSQIIRDGQGELHEFNIKLVNCTLEKFNPALDDWRYFAVTFDGREDAGLFGIDGNAKGIALQISDKRGNVAAPGISMAKNELQPGTMEFNYGLRLMGNNQVMKAGSYYSTVRFKMDYY</sequence>
<evidence type="ECO:0000313" key="3">
    <source>
        <dbReference type="Proteomes" id="UP000255529"/>
    </source>
</evidence>
<proteinExistence type="predicted"/>
<dbReference type="AlphaFoldDB" id="A0A379YPM8"/>
<dbReference type="GO" id="GO:0009289">
    <property type="term" value="C:pilus"/>
    <property type="evidence" value="ECO:0007669"/>
    <property type="project" value="InterPro"/>
</dbReference>
<evidence type="ECO:0000256" key="1">
    <source>
        <dbReference type="SAM" id="SignalP"/>
    </source>
</evidence>
<dbReference type="Proteomes" id="UP000255529">
    <property type="component" value="Unassembled WGS sequence"/>
</dbReference>
<reference evidence="2 3" key="1">
    <citation type="submission" date="2018-06" db="EMBL/GenBank/DDBJ databases">
        <authorList>
            <consortium name="Pathogen Informatics"/>
            <person name="Doyle S."/>
        </authorList>
    </citation>
    <scope>NUCLEOTIDE SEQUENCE [LARGE SCALE GENOMIC DNA]</scope>
    <source>
        <strain evidence="2 3">NCTC11544</strain>
    </source>
</reference>
<feature type="signal peptide" evidence="1">
    <location>
        <begin position="1"/>
        <end position="27"/>
    </location>
</feature>
<keyword evidence="1" id="KW-0732">Signal</keyword>
<gene>
    <name evidence="2" type="primary">papH_2</name>
    <name evidence="2" type="ORF">NCTC11544_00883</name>
</gene>
<evidence type="ECO:0000313" key="2">
    <source>
        <dbReference type="EMBL" id="SUI48104.1"/>
    </source>
</evidence>
<dbReference type="RefSeq" id="WP_115183027.1">
    <property type="nucleotide sequence ID" value="NZ_CAMKUF010000002.1"/>
</dbReference>
<accession>A0A379YPM8</accession>
<dbReference type="SUPFAM" id="SSF49401">
    <property type="entry name" value="Bacterial adhesins"/>
    <property type="match status" value="1"/>
</dbReference>
<dbReference type="Gene3D" id="2.60.40.1090">
    <property type="entry name" value="Fimbrial-type adhesion domain"/>
    <property type="match status" value="1"/>
</dbReference>
<protein>
    <submittedName>
        <fullName evidence="2">PAP fimbrial minor pilin protein</fullName>
    </submittedName>
</protein>
<feature type="chain" id="PRO_5017054035" evidence="1">
    <location>
        <begin position="28"/>
        <end position="181"/>
    </location>
</feature>
<dbReference type="InterPro" id="IPR008966">
    <property type="entry name" value="Adhesion_dom_sf"/>
</dbReference>